<sequence length="295" mass="31548">MAQQQQSGSSGGSGGVGQFGDTTYTKVFVGGLAWETQKETMRRYFQQFGEILEAVVITDKNTGRSKGYGFVTFRDPESAMRACVDPSPIIDGRRANCNLASLGATRSRPSTPQHGGRFRVVGSFPTSGGSGHGYYGGAAYTQPAHYAAAFHQGFPGYQTYGFSTYSPENTYPTNYYASYGGAHYPQMYASPGMISNPALYPYYQYAHTLQGSAGYAHPQTFGLQYPHIMHYPPPPSAASISNLPQQYGGLLSFPTAVPSGMTVALPISATAPSIYPMQPQHHVVTPGGASDHSTA</sequence>
<dbReference type="PANTHER" id="PTHR11176">
    <property type="entry name" value="BOULE-RELATED"/>
    <property type="match status" value="1"/>
</dbReference>
<gene>
    <name evidence="4" type="ORF">KI387_016797</name>
</gene>
<feature type="domain" description="RRM" evidence="3">
    <location>
        <begin position="25"/>
        <end position="102"/>
    </location>
</feature>
<comment type="caution">
    <text evidence="4">The sequence shown here is derived from an EMBL/GenBank/DDBJ whole genome shotgun (WGS) entry which is preliminary data.</text>
</comment>
<evidence type="ECO:0000256" key="1">
    <source>
        <dbReference type="ARBA" id="ARBA00022884"/>
    </source>
</evidence>
<dbReference type="FunFam" id="3.30.70.330:FF:000250">
    <property type="entry name" value="RNA-binding (RRM/RBD/RNP motifs) family protein"/>
    <property type="match status" value="1"/>
</dbReference>
<dbReference type="GO" id="GO:0003723">
    <property type="term" value="F:RNA binding"/>
    <property type="evidence" value="ECO:0007669"/>
    <property type="project" value="UniProtKB-UniRule"/>
</dbReference>
<name>A0AA38LEM2_TAXCH</name>
<dbReference type="InterPro" id="IPR000504">
    <property type="entry name" value="RRM_dom"/>
</dbReference>
<evidence type="ECO:0000259" key="3">
    <source>
        <dbReference type="PROSITE" id="PS50102"/>
    </source>
</evidence>
<proteinExistence type="predicted"/>
<organism evidence="4 5">
    <name type="scientific">Taxus chinensis</name>
    <name type="common">Chinese yew</name>
    <name type="synonym">Taxus wallichiana var. chinensis</name>
    <dbReference type="NCBI Taxonomy" id="29808"/>
    <lineage>
        <taxon>Eukaryota</taxon>
        <taxon>Viridiplantae</taxon>
        <taxon>Streptophyta</taxon>
        <taxon>Embryophyta</taxon>
        <taxon>Tracheophyta</taxon>
        <taxon>Spermatophyta</taxon>
        <taxon>Pinopsida</taxon>
        <taxon>Pinidae</taxon>
        <taxon>Conifers II</taxon>
        <taxon>Cupressales</taxon>
        <taxon>Taxaceae</taxon>
        <taxon>Taxus</taxon>
    </lineage>
</organism>
<dbReference type="SUPFAM" id="SSF54928">
    <property type="entry name" value="RNA-binding domain, RBD"/>
    <property type="match status" value="1"/>
</dbReference>
<dbReference type="InterPro" id="IPR035979">
    <property type="entry name" value="RBD_domain_sf"/>
</dbReference>
<keyword evidence="1 2" id="KW-0694">RNA-binding</keyword>
<dbReference type="Proteomes" id="UP000824469">
    <property type="component" value="Unassembled WGS sequence"/>
</dbReference>
<dbReference type="CDD" id="cd12384">
    <property type="entry name" value="RRM_RBM24_RBM38_like"/>
    <property type="match status" value="1"/>
</dbReference>
<protein>
    <recommendedName>
        <fullName evidence="3">RRM domain-containing protein</fullName>
    </recommendedName>
</protein>
<keyword evidence="5" id="KW-1185">Reference proteome</keyword>
<evidence type="ECO:0000313" key="4">
    <source>
        <dbReference type="EMBL" id="KAH9322158.1"/>
    </source>
</evidence>
<dbReference type="Pfam" id="PF00076">
    <property type="entry name" value="RRM_1"/>
    <property type="match status" value="1"/>
</dbReference>
<dbReference type="PANTHER" id="PTHR11176:SF57">
    <property type="entry name" value="PROTEIN BOULE"/>
    <property type="match status" value="1"/>
</dbReference>
<dbReference type="InterPro" id="IPR012677">
    <property type="entry name" value="Nucleotide-bd_a/b_plait_sf"/>
</dbReference>
<evidence type="ECO:0000313" key="5">
    <source>
        <dbReference type="Proteomes" id="UP000824469"/>
    </source>
</evidence>
<dbReference type="PROSITE" id="PS50102">
    <property type="entry name" value="RRM"/>
    <property type="match status" value="1"/>
</dbReference>
<accession>A0AA38LEM2</accession>
<dbReference type="SMART" id="SM00360">
    <property type="entry name" value="RRM"/>
    <property type="match status" value="1"/>
</dbReference>
<dbReference type="AlphaFoldDB" id="A0AA38LEM2"/>
<evidence type="ECO:0000256" key="2">
    <source>
        <dbReference type="PROSITE-ProRule" id="PRU00176"/>
    </source>
</evidence>
<reference evidence="4 5" key="1">
    <citation type="journal article" date="2021" name="Nat. Plants">
        <title>The Taxus genome provides insights into paclitaxel biosynthesis.</title>
        <authorList>
            <person name="Xiong X."/>
            <person name="Gou J."/>
            <person name="Liao Q."/>
            <person name="Li Y."/>
            <person name="Zhou Q."/>
            <person name="Bi G."/>
            <person name="Li C."/>
            <person name="Du R."/>
            <person name="Wang X."/>
            <person name="Sun T."/>
            <person name="Guo L."/>
            <person name="Liang H."/>
            <person name="Lu P."/>
            <person name="Wu Y."/>
            <person name="Zhang Z."/>
            <person name="Ro D.K."/>
            <person name="Shang Y."/>
            <person name="Huang S."/>
            <person name="Yan J."/>
        </authorList>
    </citation>
    <scope>NUCLEOTIDE SEQUENCE [LARGE SCALE GENOMIC DNA]</scope>
    <source>
        <strain evidence="4">Ta-2019</strain>
    </source>
</reference>
<dbReference type="EMBL" id="JAHRHJ020000003">
    <property type="protein sequence ID" value="KAH9322158.1"/>
    <property type="molecule type" value="Genomic_DNA"/>
</dbReference>
<dbReference type="OMA" id="LAWETNK"/>
<dbReference type="Gene3D" id="3.30.70.330">
    <property type="match status" value="1"/>
</dbReference>